<dbReference type="PROSITE" id="PS51471">
    <property type="entry name" value="FE2OG_OXY"/>
    <property type="match status" value="1"/>
</dbReference>
<evidence type="ECO:0000256" key="1">
    <source>
        <dbReference type="ARBA" id="ARBA00001961"/>
    </source>
</evidence>
<comment type="pathway">
    <text evidence="2">Hormone biosynthesis.</text>
</comment>
<keyword evidence="3 10" id="KW-0479">Metal-binding</keyword>
<dbReference type="SUPFAM" id="SSF51197">
    <property type="entry name" value="Clavaminate synthase-like"/>
    <property type="match status" value="1"/>
</dbReference>
<dbReference type="Pfam" id="PF03171">
    <property type="entry name" value="2OG-FeII_Oxy"/>
    <property type="match status" value="1"/>
</dbReference>
<dbReference type="Proteomes" id="UP000516437">
    <property type="component" value="Chromosome 6"/>
</dbReference>
<dbReference type="InterPro" id="IPR026992">
    <property type="entry name" value="DIOX_N"/>
</dbReference>
<comment type="caution">
    <text evidence="13">The sequence shown here is derived from an EMBL/GenBank/DDBJ whole genome shotgun (WGS) entry which is preliminary data.</text>
</comment>
<evidence type="ECO:0000256" key="2">
    <source>
        <dbReference type="ARBA" id="ARBA00004972"/>
    </source>
</evidence>
<reference evidence="13 14" key="1">
    <citation type="journal article" date="2019" name="Plant Biotechnol. J.">
        <title>The red bayberry genome and genetic basis of sex determination.</title>
        <authorList>
            <person name="Jia H.M."/>
            <person name="Jia H.J."/>
            <person name="Cai Q.L."/>
            <person name="Wang Y."/>
            <person name="Zhao H.B."/>
            <person name="Yang W.F."/>
            <person name="Wang G.Y."/>
            <person name="Li Y.H."/>
            <person name="Zhan D.L."/>
            <person name="Shen Y.T."/>
            <person name="Niu Q.F."/>
            <person name="Chang L."/>
            <person name="Qiu J."/>
            <person name="Zhao L."/>
            <person name="Xie H.B."/>
            <person name="Fu W.Y."/>
            <person name="Jin J."/>
            <person name="Li X.W."/>
            <person name="Jiao Y."/>
            <person name="Zhou C.C."/>
            <person name="Tu T."/>
            <person name="Chai C.Y."/>
            <person name="Gao J.L."/>
            <person name="Fan L.J."/>
            <person name="van de Weg E."/>
            <person name="Wang J.Y."/>
            <person name="Gao Z.S."/>
        </authorList>
    </citation>
    <scope>NUCLEOTIDE SEQUENCE [LARGE SCALE GENOMIC DNA]</scope>
    <source>
        <tissue evidence="13">Leaves</tissue>
    </source>
</reference>
<evidence type="ECO:0000256" key="7">
    <source>
        <dbReference type="ARBA" id="ARBA00037909"/>
    </source>
</evidence>
<gene>
    <name evidence="13" type="ORF">CJ030_MR6G015618</name>
</gene>
<evidence type="ECO:0000256" key="4">
    <source>
        <dbReference type="ARBA" id="ARBA00022964"/>
    </source>
</evidence>
<dbReference type="AlphaFoldDB" id="A0A6A1V8K8"/>
<dbReference type="Gene3D" id="2.60.120.330">
    <property type="entry name" value="B-lactam Antibiotic, Isopenicillin N Synthase, Chain"/>
    <property type="match status" value="1"/>
</dbReference>
<evidence type="ECO:0000259" key="12">
    <source>
        <dbReference type="PROSITE" id="PS51471"/>
    </source>
</evidence>
<dbReference type="EMBL" id="RXIC02000024">
    <property type="protein sequence ID" value="KAB1209192.1"/>
    <property type="molecule type" value="Genomic_DNA"/>
</dbReference>
<comment type="pathway">
    <text evidence="7">Plant hormone biosynthesis; gibberellin biosynthesis.</text>
</comment>
<comment type="cofactor">
    <cofactor evidence="1">
        <name>L-ascorbate</name>
        <dbReference type="ChEBI" id="CHEBI:38290"/>
    </cofactor>
</comment>
<evidence type="ECO:0000256" key="10">
    <source>
        <dbReference type="RuleBase" id="RU003682"/>
    </source>
</evidence>
<dbReference type="FunFam" id="2.60.120.330:FF:000013">
    <property type="entry name" value="Gibberellin 3-beta-dioxygenase 1"/>
    <property type="match status" value="1"/>
</dbReference>
<dbReference type="InterPro" id="IPR050231">
    <property type="entry name" value="Iron_ascorbate_oxido_reductase"/>
</dbReference>
<dbReference type="GO" id="GO:0046872">
    <property type="term" value="F:metal ion binding"/>
    <property type="evidence" value="ECO:0007669"/>
    <property type="project" value="UniProtKB-KW"/>
</dbReference>
<dbReference type="GO" id="GO:0016707">
    <property type="term" value="F:gibberellin 3-beta-dioxygenase activity"/>
    <property type="evidence" value="ECO:0007669"/>
    <property type="project" value="UniProtKB-EC"/>
</dbReference>
<evidence type="ECO:0000256" key="3">
    <source>
        <dbReference type="ARBA" id="ARBA00022723"/>
    </source>
</evidence>
<keyword evidence="11" id="KW-0175">Coiled coil</keyword>
<dbReference type="OrthoDB" id="288590at2759"/>
<accession>A0A6A1V8K8</accession>
<dbReference type="PANTHER" id="PTHR47990">
    <property type="entry name" value="2-OXOGLUTARATE (2OG) AND FE(II)-DEPENDENT OXYGENASE SUPERFAMILY PROTEIN-RELATED"/>
    <property type="match status" value="1"/>
</dbReference>
<evidence type="ECO:0000256" key="8">
    <source>
        <dbReference type="ARBA" id="ARBA00061560"/>
    </source>
</evidence>
<evidence type="ECO:0000256" key="6">
    <source>
        <dbReference type="ARBA" id="ARBA00023004"/>
    </source>
</evidence>
<evidence type="ECO:0000313" key="14">
    <source>
        <dbReference type="Proteomes" id="UP000516437"/>
    </source>
</evidence>
<comment type="similarity">
    <text evidence="8">Belongs to the iron/ascorbate-dependent oxidoreductase family. GA3OX subfamily.</text>
</comment>
<keyword evidence="5 10" id="KW-0560">Oxidoreductase</keyword>
<sequence>MMNSVSESFKSNPIQLNRIIPLDFNAVPEVPDSHTWIQSTDDPPFDPFAAESVPVIDLTQPDAVLLTRHACEQWGVFQLTNHGIPIDLLTELEFQTRHLFSLPLDQKLRAIRSPEGCTGYGLPRISTFFPKLMWSEGFSIMGSPVEHCSQLWPHDHAKFCEVMEEYQREIKDLTERILGLMLRSMGLTREDVEWLKPREGSKLPQGLLHLNSYPVCPDPSRAMGLAPHTDSSLLTLLYQSSTTGLQVHSENVGWVPVHPIPGALVVNIGDLMHILSNSRFKSPTHQVLVNKTRHRISIAYFYGPPGDVKISPSMTLIDHKHPALYRPVTWKEYLDAKAMHFNKALASIRNDVHIAH</sequence>
<keyword evidence="14" id="KW-1185">Reference proteome</keyword>
<organism evidence="13 14">
    <name type="scientific">Morella rubra</name>
    <name type="common">Chinese bayberry</name>
    <dbReference type="NCBI Taxonomy" id="262757"/>
    <lineage>
        <taxon>Eukaryota</taxon>
        <taxon>Viridiplantae</taxon>
        <taxon>Streptophyta</taxon>
        <taxon>Embryophyta</taxon>
        <taxon>Tracheophyta</taxon>
        <taxon>Spermatophyta</taxon>
        <taxon>Magnoliopsida</taxon>
        <taxon>eudicotyledons</taxon>
        <taxon>Gunneridae</taxon>
        <taxon>Pentapetalae</taxon>
        <taxon>rosids</taxon>
        <taxon>fabids</taxon>
        <taxon>Fagales</taxon>
        <taxon>Myricaceae</taxon>
        <taxon>Morella</taxon>
    </lineage>
</organism>
<keyword evidence="4 13" id="KW-0223">Dioxygenase</keyword>
<dbReference type="InterPro" id="IPR005123">
    <property type="entry name" value="Oxoglu/Fe-dep_dioxygenase_dom"/>
</dbReference>
<feature type="coiled-coil region" evidence="11">
    <location>
        <begin position="156"/>
        <end position="183"/>
    </location>
</feature>
<dbReference type="InterPro" id="IPR044861">
    <property type="entry name" value="IPNS-like_FE2OG_OXY"/>
</dbReference>
<protein>
    <recommendedName>
        <fullName evidence="9">gibberellin 3beta-dioxygenase</fullName>
        <ecNumber evidence="9">1.14.11.15</ecNumber>
    </recommendedName>
</protein>
<evidence type="ECO:0000256" key="9">
    <source>
        <dbReference type="ARBA" id="ARBA00066695"/>
    </source>
</evidence>
<dbReference type="EC" id="1.14.11.15" evidence="9"/>
<evidence type="ECO:0000313" key="13">
    <source>
        <dbReference type="EMBL" id="KAB1209192.1"/>
    </source>
</evidence>
<evidence type="ECO:0000256" key="11">
    <source>
        <dbReference type="SAM" id="Coils"/>
    </source>
</evidence>
<dbReference type="InterPro" id="IPR027443">
    <property type="entry name" value="IPNS-like_sf"/>
</dbReference>
<name>A0A6A1V8K8_9ROSI</name>
<dbReference type="GO" id="GO:0009686">
    <property type="term" value="P:gibberellin biosynthetic process"/>
    <property type="evidence" value="ECO:0007669"/>
    <property type="project" value="UniProtKB-ARBA"/>
</dbReference>
<proteinExistence type="inferred from homology"/>
<dbReference type="Pfam" id="PF14226">
    <property type="entry name" value="DIOX_N"/>
    <property type="match status" value="1"/>
</dbReference>
<keyword evidence="6 10" id="KW-0408">Iron</keyword>
<feature type="domain" description="Fe2OG dioxygenase" evidence="12">
    <location>
        <begin position="203"/>
        <end position="304"/>
    </location>
</feature>
<evidence type="ECO:0000256" key="5">
    <source>
        <dbReference type="ARBA" id="ARBA00023002"/>
    </source>
</evidence>